<dbReference type="SUPFAM" id="SSF48452">
    <property type="entry name" value="TPR-like"/>
    <property type="match status" value="1"/>
</dbReference>
<keyword evidence="4" id="KW-1185">Reference proteome</keyword>
<accession>A0A0M6YE24</accession>
<evidence type="ECO:0000313" key="4">
    <source>
        <dbReference type="Proteomes" id="UP000049222"/>
    </source>
</evidence>
<evidence type="ECO:0000256" key="2">
    <source>
        <dbReference type="SAM" id="SignalP"/>
    </source>
</evidence>
<dbReference type="AlphaFoldDB" id="A0A0M6YE24"/>
<dbReference type="Proteomes" id="UP000049222">
    <property type="component" value="Unassembled WGS sequence"/>
</dbReference>
<dbReference type="PROSITE" id="PS50005">
    <property type="entry name" value="TPR"/>
    <property type="match status" value="1"/>
</dbReference>
<keyword evidence="2" id="KW-0732">Signal</keyword>
<feature type="signal peptide" evidence="2">
    <location>
        <begin position="1"/>
        <end position="17"/>
    </location>
</feature>
<dbReference type="GO" id="GO:0016740">
    <property type="term" value="F:transferase activity"/>
    <property type="evidence" value="ECO:0007669"/>
    <property type="project" value="UniProtKB-KW"/>
</dbReference>
<dbReference type="SMART" id="SM00028">
    <property type="entry name" value="TPR"/>
    <property type="match status" value="2"/>
</dbReference>
<feature type="repeat" description="TPR" evidence="1">
    <location>
        <begin position="98"/>
        <end position="131"/>
    </location>
</feature>
<gene>
    <name evidence="3" type="ORF">JDO7802_00594</name>
</gene>
<dbReference type="RefSeq" id="WP_055083002.1">
    <property type="nucleotide sequence ID" value="NZ_CXSU01000005.1"/>
</dbReference>
<dbReference type="EMBL" id="CXSU01000005">
    <property type="protein sequence ID" value="CTQ48591.1"/>
    <property type="molecule type" value="Genomic_DNA"/>
</dbReference>
<keyword evidence="3" id="KW-0808">Transferase</keyword>
<keyword evidence="1" id="KW-0802">TPR repeat</keyword>
<feature type="chain" id="PRO_5005808171" evidence="2">
    <location>
        <begin position="18"/>
        <end position="180"/>
    </location>
</feature>
<organism evidence="3 4">
    <name type="scientific">Jannaschia donghaensis</name>
    <dbReference type="NCBI Taxonomy" id="420998"/>
    <lineage>
        <taxon>Bacteria</taxon>
        <taxon>Pseudomonadati</taxon>
        <taxon>Pseudomonadota</taxon>
        <taxon>Alphaproteobacteria</taxon>
        <taxon>Rhodobacterales</taxon>
        <taxon>Roseobacteraceae</taxon>
        <taxon>Jannaschia</taxon>
    </lineage>
</organism>
<dbReference type="Gene3D" id="1.25.40.10">
    <property type="entry name" value="Tetratricopeptide repeat domain"/>
    <property type="match status" value="1"/>
</dbReference>
<sequence length="180" mass="19581">MLRTFFALVLSAAPAFATCPPAPDIAGAIDGLIDAVQDAPDEGAARVLSGEMWTFWAKAPDARAQDLLDDGMARRASFDLAGAVTAFDALIEYCPEYAEGYNQRAFANFIREDFAAALPDLDRALALQPRHIPAMAGKGLTLIRMGRIRDGQAEIRRAVALNPWLSERIYLTLKPESTDL</sequence>
<name>A0A0M6YE24_9RHOB</name>
<dbReference type="InterPro" id="IPR019734">
    <property type="entry name" value="TPR_rpt"/>
</dbReference>
<evidence type="ECO:0000256" key="1">
    <source>
        <dbReference type="PROSITE-ProRule" id="PRU00339"/>
    </source>
</evidence>
<dbReference type="STRING" id="420998.JDO7802_00594"/>
<evidence type="ECO:0000313" key="3">
    <source>
        <dbReference type="EMBL" id="CTQ48591.1"/>
    </source>
</evidence>
<proteinExistence type="predicted"/>
<dbReference type="InterPro" id="IPR011990">
    <property type="entry name" value="TPR-like_helical_dom_sf"/>
</dbReference>
<reference evidence="3 4" key="1">
    <citation type="submission" date="2015-07" db="EMBL/GenBank/DDBJ databases">
        <authorList>
            <person name="Noorani M."/>
        </authorList>
    </citation>
    <scope>NUCLEOTIDE SEQUENCE [LARGE SCALE GENOMIC DNA]</scope>
    <source>
        <strain evidence="3 4">CECT 7802</strain>
    </source>
</reference>
<protein>
    <submittedName>
        <fullName evidence="3">Putative O-linked N-acetylglucosamine transferase, SPINDLY family</fullName>
    </submittedName>
</protein>